<accession>A0ABP9RQP5</accession>
<comment type="caution">
    <text evidence="2">The sequence shown here is derived from an EMBL/GenBank/DDBJ whole genome shotgun (WGS) entry which is preliminary data.</text>
</comment>
<dbReference type="Proteomes" id="UP001501570">
    <property type="component" value="Unassembled WGS sequence"/>
</dbReference>
<organism evidence="2 3">
    <name type="scientific">Rugosimonospora acidiphila</name>
    <dbReference type="NCBI Taxonomy" id="556531"/>
    <lineage>
        <taxon>Bacteria</taxon>
        <taxon>Bacillati</taxon>
        <taxon>Actinomycetota</taxon>
        <taxon>Actinomycetes</taxon>
        <taxon>Micromonosporales</taxon>
        <taxon>Micromonosporaceae</taxon>
        <taxon>Rugosimonospora</taxon>
    </lineage>
</organism>
<evidence type="ECO:0000256" key="1">
    <source>
        <dbReference type="SAM" id="Phobius"/>
    </source>
</evidence>
<dbReference type="RefSeq" id="WP_345628706.1">
    <property type="nucleotide sequence ID" value="NZ_BAABJQ010000005.1"/>
</dbReference>
<feature type="transmembrane region" description="Helical" evidence="1">
    <location>
        <begin position="102"/>
        <end position="120"/>
    </location>
</feature>
<protein>
    <recommendedName>
        <fullName evidence="4">Integral membrane protein</fullName>
    </recommendedName>
</protein>
<name>A0ABP9RQP5_9ACTN</name>
<feature type="transmembrane region" description="Helical" evidence="1">
    <location>
        <begin position="12"/>
        <end position="38"/>
    </location>
</feature>
<feature type="transmembrane region" description="Helical" evidence="1">
    <location>
        <begin position="44"/>
        <end position="68"/>
    </location>
</feature>
<evidence type="ECO:0008006" key="4">
    <source>
        <dbReference type="Google" id="ProtNLM"/>
    </source>
</evidence>
<keyword evidence="1" id="KW-0472">Membrane</keyword>
<keyword evidence="3" id="KW-1185">Reference proteome</keyword>
<keyword evidence="1" id="KW-0812">Transmembrane</keyword>
<gene>
    <name evidence="2" type="ORF">GCM10023322_22720</name>
</gene>
<sequence length="130" mass="13695">MVSEPKISDRASLRWAILLLLVEAAGVVVASGLLAYYATTQPTVGVSSTIISVAFPFALAVVLALLAWQLRRRQAWARGPSIVLELLMVPIGYYMVAGGATWIGVPVMILGLLGAGLLLAPSSREALGIH</sequence>
<dbReference type="EMBL" id="BAABJQ010000005">
    <property type="protein sequence ID" value="GAA5183438.1"/>
    <property type="molecule type" value="Genomic_DNA"/>
</dbReference>
<keyword evidence="1" id="KW-1133">Transmembrane helix</keyword>
<evidence type="ECO:0000313" key="3">
    <source>
        <dbReference type="Proteomes" id="UP001501570"/>
    </source>
</evidence>
<reference evidence="3" key="1">
    <citation type="journal article" date="2019" name="Int. J. Syst. Evol. Microbiol.">
        <title>The Global Catalogue of Microorganisms (GCM) 10K type strain sequencing project: providing services to taxonomists for standard genome sequencing and annotation.</title>
        <authorList>
            <consortium name="The Broad Institute Genomics Platform"/>
            <consortium name="The Broad Institute Genome Sequencing Center for Infectious Disease"/>
            <person name="Wu L."/>
            <person name="Ma J."/>
        </authorList>
    </citation>
    <scope>NUCLEOTIDE SEQUENCE [LARGE SCALE GENOMIC DNA]</scope>
    <source>
        <strain evidence="3">JCM 18304</strain>
    </source>
</reference>
<proteinExistence type="predicted"/>
<evidence type="ECO:0000313" key="2">
    <source>
        <dbReference type="EMBL" id="GAA5183438.1"/>
    </source>
</evidence>